<evidence type="ECO:0000256" key="6">
    <source>
        <dbReference type="ARBA" id="ARBA00022960"/>
    </source>
</evidence>
<keyword evidence="8 11" id="KW-1133">Transmembrane helix</keyword>
<organism evidence="13 14">
    <name type="scientific">Halodurantibacterium flavum</name>
    <dbReference type="NCBI Taxonomy" id="1382802"/>
    <lineage>
        <taxon>Bacteria</taxon>
        <taxon>Pseudomonadati</taxon>
        <taxon>Pseudomonadota</taxon>
        <taxon>Alphaproteobacteria</taxon>
        <taxon>Rhodobacterales</taxon>
        <taxon>Paracoccaceae</taxon>
        <taxon>Halodurantibacterium</taxon>
    </lineage>
</organism>
<dbReference type="Proteomes" id="UP001597353">
    <property type="component" value="Unassembled WGS sequence"/>
</dbReference>
<evidence type="ECO:0000256" key="1">
    <source>
        <dbReference type="ARBA" id="ARBA00022475"/>
    </source>
</evidence>
<feature type="transmembrane region" description="Helical" evidence="11">
    <location>
        <begin position="31"/>
        <end position="53"/>
    </location>
</feature>
<protein>
    <recommendedName>
        <fullName evidence="11">Biosynthetic peptidoglycan transglycosylase</fullName>
        <ecNumber evidence="11">2.4.99.28</ecNumber>
    </recommendedName>
    <alternativeName>
        <fullName evidence="11">Glycan polymerase</fullName>
    </alternativeName>
    <alternativeName>
        <fullName evidence="11">Peptidoglycan glycosyltransferase MtgA</fullName>
        <shortName evidence="11">PGT</shortName>
    </alternativeName>
</protein>
<proteinExistence type="inferred from homology"/>
<dbReference type="NCBIfam" id="TIGR02070">
    <property type="entry name" value="mono_pep_trsgly"/>
    <property type="match status" value="1"/>
</dbReference>
<evidence type="ECO:0000256" key="9">
    <source>
        <dbReference type="ARBA" id="ARBA00023136"/>
    </source>
</evidence>
<comment type="subcellular location">
    <subcellularLocation>
        <location evidence="11">Cell inner membrane</location>
        <topology evidence="11">Single-pass membrane protein</topology>
    </subcellularLocation>
</comment>
<comment type="similarity">
    <text evidence="11">Belongs to the glycosyltransferase 51 family.</text>
</comment>
<dbReference type="InterPro" id="IPR001264">
    <property type="entry name" value="Glyco_trans_51"/>
</dbReference>
<sequence length="245" mass="26764">MAKRAAKSTARKSRGAALSSRRRLAGLALGWALRGLAAVAAFFVLLVVLFSFVTPPRGIYMIAEARRLGGIEREWVPMNRISPNMQRAAVAAEDANFCLHWGFDMIEIRRALDQGSSRGASTISQQVVKNVFLWHGRNWSRKAMEAVLTPVVETFWSKRRILEVYLNVAEFDEGVFGIEAAARHYFGTDAASLSPQQAGRLAAILPDPKGRSASNPSDFVRRRGAAIADGAATIRADGRSACFEG</sequence>
<dbReference type="PANTHER" id="PTHR30400:SF0">
    <property type="entry name" value="BIOSYNTHETIC PEPTIDOGLYCAN TRANSGLYCOSYLASE"/>
    <property type="match status" value="1"/>
</dbReference>
<evidence type="ECO:0000256" key="10">
    <source>
        <dbReference type="ARBA" id="ARBA00023316"/>
    </source>
</evidence>
<evidence type="ECO:0000313" key="14">
    <source>
        <dbReference type="Proteomes" id="UP001597353"/>
    </source>
</evidence>
<keyword evidence="4 11" id="KW-0808">Transferase</keyword>
<dbReference type="EMBL" id="JBHUGH010000012">
    <property type="protein sequence ID" value="MFD1913539.1"/>
    <property type="molecule type" value="Genomic_DNA"/>
</dbReference>
<dbReference type="PANTHER" id="PTHR30400">
    <property type="entry name" value="MONOFUNCTIONAL BIOSYNTHETIC PEPTIDOGLYCAN TRANSGLYCOSYLASE"/>
    <property type="match status" value="1"/>
</dbReference>
<comment type="caution">
    <text evidence="13">The sequence shown here is derived from an EMBL/GenBank/DDBJ whole genome shotgun (WGS) entry which is preliminary data.</text>
</comment>
<evidence type="ECO:0000313" key="13">
    <source>
        <dbReference type="EMBL" id="MFD1913539.1"/>
    </source>
</evidence>
<keyword evidence="7 11" id="KW-0573">Peptidoglycan synthesis</keyword>
<evidence type="ECO:0000259" key="12">
    <source>
        <dbReference type="Pfam" id="PF00912"/>
    </source>
</evidence>
<dbReference type="InterPro" id="IPR023346">
    <property type="entry name" value="Lysozyme-like_dom_sf"/>
</dbReference>
<keyword evidence="10 11" id="KW-0961">Cell wall biogenesis/degradation</keyword>
<keyword evidence="2 11" id="KW-0997">Cell inner membrane</keyword>
<evidence type="ECO:0000256" key="11">
    <source>
        <dbReference type="HAMAP-Rule" id="MF_00766"/>
    </source>
</evidence>
<dbReference type="Gene3D" id="1.10.3810.10">
    <property type="entry name" value="Biosynthetic peptidoglycan transglycosylase-like"/>
    <property type="match status" value="1"/>
</dbReference>
<evidence type="ECO:0000256" key="3">
    <source>
        <dbReference type="ARBA" id="ARBA00022676"/>
    </source>
</evidence>
<dbReference type="EC" id="2.4.99.28" evidence="11"/>
<evidence type="ECO:0000256" key="7">
    <source>
        <dbReference type="ARBA" id="ARBA00022984"/>
    </source>
</evidence>
<keyword evidence="9 11" id="KW-0472">Membrane</keyword>
<reference evidence="14" key="1">
    <citation type="journal article" date="2019" name="Int. J. Syst. Evol. Microbiol.">
        <title>The Global Catalogue of Microorganisms (GCM) 10K type strain sequencing project: providing services to taxonomists for standard genome sequencing and annotation.</title>
        <authorList>
            <consortium name="The Broad Institute Genomics Platform"/>
            <consortium name="The Broad Institute Genome Sequencing Center for Infectious Disease"/>
            <person name="Wu L."/>
            <person name="Ma J."/>
        </authorList>
    </citation>
    <scope>NUCLEOTIDE SEQUENCE [LARGE SCALE GENOMIC DNA]</scope>
    <source>
        <strain evidence="14">CGMCC 4.7242</strain>
    </source>
</reference>
<comment type="function">
    <text evidence="11">Peptidoglycan polymerase that catalyzes glycan chain elongation from lipid-linked precursors.</text>
</comment>
<evidence type="ECO:0000256" key="2">
    <source>
        <dbReference type="ARBA" id="ARBA00022519"/>
    </source>
</evidence>
<dbReference type="InterPro" id="IPR011812">
    <property type="entry name" value="Pep_trsgly"/>
</dbReference>
<gene>
    <name evidence="11 13" type="primary">mtgA</name>
    <name evidence="13" type="ORF">ACFSGJ_15105</name>
</gene>
<name>A0ABW4S7Y7_9RHOB</name>
<dbReference type="RefSeq" id="WP_390263557.1">
    <property type="nucleotide sequence ID" value="NZ_JBHUGH010000012.1"/>
</dbReference>
<keyword evidence="3 11" id="KW-0328">Glycosyltransferase</keyword>
<evidence type="ECO:0000256" key="5">
    <source>
        <dbReference type="ARBA" id="ARBA00022692"/>
    </source>
</evidence>
<dbReference type="SUPFAM" id="SSF53955">
    <property type="entry name" value="Lysozyme-like"/>
    <property type="match status" value="1"/>
</dbReference>
<comment type="pathway">
    <text evidence="11">Cell wall biogenesis; peptidoglycan biosynthesis.</text>
</comment>
<keyword evidence="6 11" id="KW-0133">Cell shape</keyword>
<dbReference type="HAMAP" id="MF_00766">
    <property type="entry name" value="PGT_MtgA"/>
    <property type="match status" value="1"/>
</dbReference>
<keyword evidence="5 11" id="KW-0812">Transmembrane</keyword>
<keyword evidence="1 11" id="KW-1003">Cell membrane</keyword>
<dbReference type="Pfam" id="PF00912">
    <property type="entry name" value="Transgly"/>
    <property type="match status" value="1"/>
</dbReference>
<comment type="catalytic activity">
    <reaction evidence="11">
        <text>[GlcNAc-(1-&gt;4)-Mur2Ac(oyl-L-Ala-gamma-D-Glu-L-Lys-D-Ala-D-Ala)](n)-di-trans,octa-cis-undecaprenyl diphosphate + beta-D-GlcNAc-(1-&gt;4)-Mur2Ac(oyl-L-Ala-gamma-D-Glu-L-Lys-D-Ala-D-Ala)-di-trans,octa-cis-undecaprenyl diphosphate = [GlcNAc-(1-&gt;4)-Mur2Ac(oyl-L-Ala-gamma-D-Glu-L-Lys-D-Ala-D-Ala)](n+1)-di-trans,octa-cis-undecaprenyl diphosphate + di-trans,octa-cis-undecaprenyl diphosphate + H(+)</text>
        <dbReference type="Rhea" id="RHEA:23708"/>
        <dbReference type="Rhea" id="RHEA-COMP:9602"/>
        <dbReference type="Rhea" id="RHEA-COMP:9603"/>
        <dbReference type="ChEBI" id="CHEBI:15378"/>
        <dbReference type="ChEBI" id="CHEBI:58405"/>
        <dbReference type="ChEBI" id="CHEBI:60033"/>
        <dbReference type="ChEBI" id="CHEBI:78435"/>
        <dbReference type="EC" id="2.4.99.28"/>
    </reaction>
</comment>
<accession>A0ABW4S7Y7</accession>
<evidence type="ECO:0000256" key="8">
    <source>
        <dbReference type="ARBA" id="ARBA00022989"/>
    </source>
</evidence>
<keyword evidence="14" id="KW-1185">Reference proteome</keyword>
<evidence type="ECO:0000256" key="4">
    <source>
        <dbReference type="ARBA" id="ARBA00022679"/>
    </source>
</evidence>
<dbReference type="InterPro" id="IPR036950">
    <property type="entry name" value="PBP_transglycosylase"/>
</dbReference>
<feature type="domain" description="Glycosyl transferase family 51" evidence="12">
    <location>
        <begin position="70"/>
        <end position="227"/>
    </location>
</feature>